<proteinExistence type="predicted"/>
<feature type="non-terminal residue" evidence="1">
    <location>
        <position position="1"/>
    </location>
</feature>
<reference evidence="1" key="1">
    <citation type="submission" date="2024-09" db="EMBL/GenBank/DDBJ databases">
        <title>Black Yeasts Isolated from many extreme environments.</title>
        <authorList>
            <person name="Coleine C."/>
            <person name="Stajich J.E."/>
            <person name="Selbmann L."/>
        </authorList>
    </citation>
    <scope>NUCLEOTIDE SEQUENCE</scope>
    <source>
        <strain evidence="1">CCFEE 5737</strain>
    </source>
</reference>
<organism evidence="1 2">
    <name type="scientific">Coniosporium uncinatum</name>
    <dbReference type="NCBI Taxonomy" id="93489"/>
    <lineage>
        <taxon>Eukaryota</taxon>
        <taxon>Fungi</taxon>
        <taxon>Dikarya</taxon>
        <taxon>Ascomycota</taxon>
        <taxon>Pezizomycotina</taxon>
        <taxon>Dothideomycetes</taxon>
        <taxon>Dothideomycetes incertae sedis</taxon>
        <taxon>Coniosporium</taxon>
    </lineage>
</organism>
<gene>
    <name evidence="1" type="ORF">LTS18_013103</name>
</gene>
<comment type="caution">
    <text evidence="1">The sequence shown here is derived from an EMBL/GenBank/DDBJ whole genome shotgun (WGS) entry which is preliminary data.</text>
</comment>
<protein>
    <submittedName>
        <fullName evidence="1">Uncharacterized protein</fullName>
    </submittedName>
</protein>
<dbReference type="Proteomes" id="UP001186974">
    <property type="component" value="Unassembled WGS sequence"/>
</dbReference>
<evidence type="ECO:0000313" key="1">
    <source>
        <dbReference type="EMBL" id="KAK3047778.1"/>
    </source>
</evidence>
<evidence type="ECO:0000313" key="2">
    <source>
        <dbReference type="Proteomes" id="UP001186974"/>
    </source>
</evidence>
<dbReference type="EMBL" id="JAWDJW010010334">
    <property type="protein sequence ID" value="KAK3047778.1"/>
    <property type="molecule type" value="Genomic_DNA"/>
</dbReference>
<name>A0ACC3CX95_9PEZI</name>
<accession>A0ACC3CX95</accession>
<keyword evidence="2" id="KW-1185">Reference proteome</keyword>
<sequence>FSPDDTKLISSSKEQDNKAIIWDLKTGEDILQLTHFTYPVTAAAWAPNGETFVVGSQDPEAALEVYKVTNDDGNAHPIYRWKEEGTLRVYDLALSPDGRRLVVLDKRRILVFDWISREKIADYDLDHMLHPQKGLTSIEISSDSKYMLVSMHDHMIKLMVIDTGEVVRTFEGHKSSTYMIRAGFGGANENFIVSGSEGLYNCLLLVNVIAYRCSH</sequence>